<dbReference type="InterPro" id="IPR043129">
    <property type="entry name" value="ATPase_NBD"/>
</dbReference>
<comment type="similarity">
    <text evidence="1">Belongs to the ROK (NagC/XylR) family.</text>
</comment>
<accession>A0A8T4H9P5</accession>
<name>A0A8T4H9P5_9SPHI</name>
<dbReference type="PANTHER" id="PTHR18964">
    <property type="entry name" value="ROK (REPRESSOR, ORF, KINASE) FAMILY"/>
    <property type="match status" value="1"/>
</dbReference>
<evidence type="ECO:0000256" key="1">
    <source>
        <dbReference type="ARBA" id="ARBA00006479"/>
    </source>
</evidence>
<dbReference type="AlphaFoldDB" id="A0A8T4H9P5"/>
<dbReference type="Proteomes" id="UP000679691">
    <property type="component" value="Unassembled WGS sequence"/>
</dbReference>
<evidence type="ECO:0000313" key="3">
    <source>
        <dbReference type="Proteomes" id="UP000679691"/>
    </source>
</evidence>
<reference evidence="2" key="1">
    <citation type="submission" date="2021-03" db="EMBL/GenBank/DDBJ databases">
        <authorList>
            <person name="Lu T."/>
            <person name="Wang Q."/>
            <person name="Han X."/>
        </authorList>
    </citation>
    <scope>NUCLEOTIDE SEQUENCE</scope>
    <source>
        <strain evidence="2">WQ 2009</strain>
    </source>
</reference>
<dbReference type="InterPro" id="IPR036388">
    <property type="entry name" value="WH-like_DNA-bd_sf"/>
</dbReference>
<dbReference type="Pfam" id="PF13412">
    <property type="entry name" value="HTH_24"/>
    <property type="match status" value="1"/>
</dbReference>
<dbReference type="PANTHER" id="PTHR18964:SF149">
    <property type="entry name" value="BIFUNCTIONAL UDP-N-ACETYLGLUCOSAMINE 2-EPIMERASE_N-ACETYLMANNOSAMINE KINASE"/>
    <property type="match status" value="1"/>
</dbReference>
<keyword evidence="3" id="KW-1185">Reference proteome</keyword>
<comment type="caution">
    <text evidence="2">The sequence shown here is derived from an EMBL/GenBank/DDBJ whole genome shotgun (WGS) entry which is preliminary data.</text>
</comment>
<sequence>MDNRLQQDIFKLLYQHQSLSIADISKLLKKSVPNITKIINELMEAQCIEEQGYAPSTGGRRAVQYTIHGKLNQAVIAVAVDQYYTTAGILSLKNKELIPLQTIENKLDQAHSSFDNIKLIIQNLLKSPIFKTKKCLGIGISMPGFVDSKLGINGSYPEGSKLHQIKNLLEAEFSVPIFLENDSAVIAIAEHKLGAAKGSQNALIINMNWGVGLGMIINNQLFRGHSGYAGEFSHIPLSNTQKLCSCGKRGCMEVEASLIAALEYANEQLEKGEHSSLQHLSELQEFSHGDFLLKAALSGDQLAIKALNKSAYMIGKGVATLIHILNPEKIILSGRGAIAGSIIVPTVQSAVNEFAIPQIAHYTNIELSKLNIHAQLLGTTYLVVEKSNFPKV</sequence>
<dbReference type="SUPFAM" id="SSF53067">
    <property type="entry name" value="Actin-like ATPase domain"/>
    <property type="match status" value="1"/>
</dbReference>
<protein>
    <submittedName>
        <fullName evidence="2">ROK family transcriptional regulator</fullName>
    </submittedName>
</protein>
<gene>
    <name evidence="2" type="ORF">J5U18_06135</name>
</gene>
<dbReference type="InterPro" id="IPR000600">
    <property type="entry name" value="ROK"/>
</dbReference>
<proteinExistence type="inferred from homology"/>
<dbReference type="InterPro" id="IPR036390">
    <property type="entry name" value="WH_DNA-bd_sf"/>
</dbReference>
<dbReference type="Gene3D" id="1.10.10.10">
    <property type="entry name" value="Winged helix-like DNA-binding domain superfamily/Winged helix DNA-binding domain"/>
    <property type="match status" value="1"/>
</dbReference>
<evidence type="ECO:0000313" key="2">
    <source>
        <dbReference type="EMBL" id="MBP3943143.1"/>
    </source>
</evidence>
<dbReference type="EMBL" id="JAGKSB010000005">
    <property type="protein sequence ID" value="MBP3943143.1"/>
    <property type="molecule type" value="Genomic_DNA"/>
</dbReference>
<dbReference type="Gene3D" id="3.30.420.40">
    <property type="match status" value="2"/>
</dbReference>
<organism evidence="2 3">
    <name type="scientific">Rhinopithecimicrobium faecis</name>
    <dbReference type="NCBI Taxonomy" id="2820698"/>
    <lineage>
        <taxon>Bacteria</taxon>
        <taxon>Pseudomonadati</taxon>
        <taxon>Bacteroidota</taxon>
        <taxon>Sphingobacteriia</taxon>
        <taxon>Sphingobacteriales</taxon>
        <taxon>Sphingobacteriaceae</taxon>
        <taxon>Rhinopithecimicrobium</taxon>
    </lineage>
</organism>
<dbReference type="Pfam" id="PF00480">
    <property type="entry name" value="ROK"/>
    <property type="match status" value="1"/>
</dbReference>
<dbReference type="SUPFAM" id="SSF46785">
    <property type="entry name" value="Winged helix' DNA-binding domain"/>
    <property type="match status" value="1"/>
</dbReference>